<reference evidence="1" key="1">
    <citation type="submission" date="2014-09" db="EMBL/GenBank/DDBJ databases">
        <authorList>
            <person name="Magalhaes I.L.F."/>
            <person name="Oliveira U."/>
            <person name="Santos F.R."/>
            <person name="Vidigal T.H.D.A."/>
            <person name="Brescovit A.D."/>
            <person name="Santos A.J."/>
        </authorList>
    </citation>
    <scope>NUCLEOTIDE SEQUENCE</scope>
    <source>
        <tissue evidence="1">Shoot tissue taken approximately 20 cm above the soil surface</tissue>
    </source>
</reference>
<accession>A0A0A9H6Y3</accession>
<protein>
    <submittedName>
        <fullName evidence="1">Uncharacterized protein</fullName>
    </submittedName>
</protein>
<organism evidence="1">
    <name type="scientific">Arundo donax</name>
    <name type="common">Giant reed</name>
    <name type="synonym">Donax arundinaceus</name>
    <dbReference type="NCBI Taxonomy" id="35708"/>
    <lineage>
        <taxon>Eukaryota</taxon>
        <taxon>Viridiplantae</taxon>
        <taxon>Streptophyta</taxon>
        <taxon>Embryophyta</taxon>
        <taxon>Tracheophyta</taxon>
        <taxon>Spermatophyta</taxon>
        <taxon>Magnoliopsida</taxon>
        <taxon>Liliopsida</taxon>
        <taxon>Poales</taxon>
        <taxon>Poaceae</taxon>
        <taxon>PACMAD clade</taxon>
        <taxon>Arundinoideae</taxon>
        <taxon>Arundineae</taxon>
        <taxon>Arundo</taxon>
    </lineage>
</organism>
<name>A0A0A9H6Y3_ARUDO</name>
<dbReference type="AlphaFoldDB" id="A0A0A9H6Y3"/>
<reference evidence="1" key="2">
    <citation type="journal article" date="2015" name="Data Brief">
        <title>Shoot transcriptome of the giant reed, Arundo donax.</title>
        <authorList>
            <person name="Barrero R.A."/>
            <person name="Guerrero F.D."/>
            <person name="Moolhuijzen P."/>
            <person name="Goolsby J.A."/>
            <person name="Tidwell J."/>
            <person name="Bellgard S.E."/>
            <person name="Bellgard M.I."/>
        </authorList>
    </citation>
    <scope>NUCLEOTIDE SEQUENCE</scope>
    <source>
        <tissue evidence="1">Shoot tissue taken approximately 20 cm above the soil surface</tissue>
    </source>
</reference>
<proteinExistence type="predicted"/>
<sequence length="47" mass="5334">MRRCACSSGFKSSLAFGKPYEASFWFVRLLCFNIEMLVSLVAAPKDR</sequence>
<evidence type="ECO:0000313" key="1">
    <source>
        <dbReference type="EMBL" id="JAE28623.1"/>
    </source>
</evidence>
<dbReference type="EMBL" id="GBRH01169273">
    <property type="protein sequence ID" value="JAE28623.1"/>
    <property type="molecule type" value="Transcribed_RNA"/>
</dbReference>